<dbReference type="OMA" id="KMAHYVV"/>
<dbReference type="GO" id="GO:0005993">
    <property type="term" value="P:trehalose catabolic process"/>
    <property type="evidence" value="ECO:0007669"/>
    <property type="project" value="TreeGrafter"/>
</dbReference>
<accession>A0A226ESS9</accession>
<comment type="caution">
    <text evidence="9">The sequence shown here is derived from an EMBL/GenBank/DDBJ whole genome shotgun (WGS) entry which is preliminary data.</text>
</comment>
<dbReference type="AlphaFoldDB" id="A0A226ESS9"/>
<dbReference type="Pfam" id="PF01204">
    <property type="entry name" value="Trehalase"/>
    <property type="match status" value="1"/>
</dbReference>
<evidence type="ECO:0000256" key="8">
    <source>
        <dbReference type="SAM" id="SignalP"/>
    </source>
</evidence>
<evidence type="ECO:0000256" key="1">
    <source>
        <dbReference type="ARBA" id="ARBA00001576"/>
    </source>
</evidence>
<name>A0A226ESS9_FOLCA</name>
<dbReference type="PANTHER" id="PTHR23403:SF1">
    <property type="entry name" value="TREHALASE"/>
    <property type="match status" value="1"/>
</dbReference>
<dbReference type="OrthoDB" id="3542292at2759"/>
<dbReference type="EMBL" id="LNIX01000002">
    <property type="protein sequence ID" value="OXA60695.1"/>
    <property type="molecule type" value="Genomic_DNA"/>
</dbReference>
<dbReference type="InterPro" id="IPR018232">
    <property type="entry name" value="Glyco_hydro_37_CS"/>
</dbReference>
<comment type="similarity">
    <text evidence="2 7">Belongs to the glycosyl hydrolase 37 family.</text>
</comment>
<dbReference type="PROSITE" id="PS00927">
    <property type="entry name" value="TREHALASE_1"/>
    <property type="match status" value="1"/>
</dbReference>
<dbReference type="PROSITE" id="PS00928">
    <property type="entry name" value="TREHALASE_2"/>
    <property type="match status" value="1"/>
</dbReference>
<evidence type="ECO:0000313" key="9">
    <source>
        <dbReference type="EMBL" id="OXA60695.1"/>
    </source>
</evidence>
<evidence type="ECO:0000256" key="6">
    <source>
        <dbReference type="ARBA" id="ARBA00023295"/>
    </source>
</evidence>
<evidence type="ECO:0000256" key="2">
    <source>
        <dbReference type="ARBA" id="ARBA00005615"/>
    </source>
</evidence>
<dbReference type="PRINTS" id="PR00744">
    <property type="entry name" value="GLHYDRLASE37"/>
</dbReference>
<evidence type="ECO:0000313" key="10">
    <source>
        <dbReference type="Proteomes" id="UP000198287"/>
    </source>
</evidence>
<reference evidence="9 10" key="1">
    <citation type="submission" date="2015-12" db="EMBL/GenBank/DDBJ databases">
        <title>The genome of Folsomia candida.</title>
        <authorList>
            <person name="Faddeeva A."/>
            <person name="Derks M.F."/>
            <person name="Anvar Y."/>
            <person name="Smit S."/>
            <person name="Van Straalen N."/>
            <person name="Roelofs D."/>
        </authorList>
    </citation>
    <scope>NUCLEOTIDE SEQUENCE [LARGE SCALE GENOMIC DNA]</scope>
    <source>
        <strain evidence="9 10">VU population</strain>
        <tissue evidence="9">Whole body</tissue>
    </source>
</reference>
<dbReference type="PANTHER" id="PTHR23403">
    <property type="entry name" value="TREHALASE"/>
    <property type="match status" value="1"/>
</dbReference>
<evidence type="ECO:0000256" key="3">
    <source>
        <dbReference type="ARBA" id="ARBA00012757"/>
    </source>
</evidence>
<dbReference type="GO" id="GO:0004555">
    <property type="term" value="F:alpha,alpha-trehalase activity"/>
    <property type="evidence" value="ECO:0007669"/>
    <property type="project" value="UniProtKB-EC"/>
</dbReference>
<evidence type="ECO:0000256" key="4">
    <source>
        <dbReference type="ARBA" id="ARBA00019905"/>
    </source>
</evidence>
<gene>
    <name evidence="9" type="ORF">Fcan01_05968</name>
</gene>
<organism evidence="9 10">
    <name type="scientific">Folsomia candida</name>
    <name type="common">Springtail</name>
    <dbReference type="NCBI Taxonomy" id="158441"/>
    <lineage>
        <taxon>Eukaryota</taxon>
        <taxon>Metazoa</taxon>
        <taxon>Ecdysozoa</taxon>
        <taxon>Arthropoda</taxon>
        <taxon>Hexapoda</taxon>
        <taxon>Collembola</taxon>
        <taxon>Entomobryomorpha</taxon>
        <taxon>Isotomoidea</taxon>
        <taxon>Isotomidae</taxon>
        <taxon>Proisotominae</taxon>
        <taxon>Folsomia</taxon>
    </lineage>
</organism>
<evidence type="ECO:0000256" key="5">
    <source>
        <dbReference type="ARBA" id="ARBA00022801"/>
    </source>
</evidence>
<keyword evidence="5 7" id="KW-0378">Hydrolase</keyword>
<protein>
    <recommendedName>
        <fullName evidence="4 7">Trehalase</fullName>
        <ecNumber evidence="3 7">3.2.1.28</ecNumber>
    </recommendedName>
    <alternativeName>
        <fullName evidence="7">Alpha-trehalose glucohydrolase</fullName>
    </alternativeName>
</protein>
<feature type="chain" id="PRO_5012556336" description="Trehalase" evidence="8">
    <location>
        <begin position="23"/>
        <end position="600"/>
    </location>
</feature>
<keyword evidence="10" id="KW-1185">Reference proteome</keyword>
<dbReference type="InterPro" id="IPR001661">
    <property type="entry name" value="Glyco_hydro_37"/>
</dbReference>
<keyword evidence="6 7" id="KW-0326">Glycosidase</keyword>
<evidence type="ECO:0000256" key="7">
    <source>
        <dbReference type="RuleBase" id="RU361180"/>
    </source>
</evidence>
<sequence length="600" mass="68942">MKLIILHWFILYVCLFFKISHGQEFEEPCNSTIYCQGPLLETVQLNHLFVDDKTFVDLAMKHPPQEVLSNFEALGFSGDVHGNETLIDQIRDFVALNFEDGTEFVPWTPSDWIDNPVFLNNISDPDLKSWAETLHSFWEELGRQIKEDVSTSDRYSMHYVSHPVIVPGGRFKEFYYWDSYWIQKGLIVSEMTATVRGMIENFVEMVGKLGYIPNGGRIYYERSQPPLFIGMVKNYFDATGNLTFIRDNIRIMEEEFQFFMEHRTVTFQLPGGQQSYKMARYNVDRKGPRPESYSKDFELVEPLTINETEKDILYANLKAGAESGWDFSSRWFVTEDNEIEANLSHTKTRDIIPVDLNGFLYWNAIILEEFCQLVPDNCTLGNATYYARQAADWKQAIHDVLWDEELGSWFDYDYVRGNLRKEFFATNVVPLWVKAHHNETAVPKIVKYFNDAKATTFPGGIPSSMAQTGQQWDFPNGWAPLNHMVVEAFEYSGNQAAQELAFDLAQRWTRTNHLAYLTHNNTMFEKYDVTCLGCAGGGGEYEVVVGFGWTNGVILDFLQMYGNRMTAYRKPGDSGSSSVHVGIVTLIFSLLSVLKSCNDL</sequence>
<dbReference type="SUPFAM" id="SSF48208">
    <property type="entry name" value="Six-hairpin glycosidases"/>
    <property type="match status" value="1"/>
</dbReference>
<dbReference type="STRING" id="158441.A0A226ESS9"/>
<feature type="signal peptide" evidence="8">
    <location>
        <begin position="1"/>
        <end position="22"/>
    </location>
</feature>
<dbReference type="Gene3D" id="1.50.10.10">
    <property type="match status" value="1"/>
</dbReference>
<dbReference type="EC" id="3.2.1.28" evidence="3 7"/>
<comment type="catalytic activity">
    <reaction evidence="1 7">
        <text>alpha,alpha-trehalose + H2O = alpha-D-glucose + beta-D-glucose</text>
        <dbReference type="Rhea" id="RHEA:32675"/>
        <dbReference type="ChEBI" id="CHEBI:15377"/>
        <dbReference type="ChEBI" id="CHEBI:15903"/>
        <dbReference type="ChEBI" id="CHEBI:16551"/>
        <dbReference type="ChEBI" id="CHEBI:17925"/>
        <dbReference type="EC" id="3.2.1.28"/>
    </reaction>
</comment>
<proteinExistence type="inferred from homology"/>
<keyword evidence="8" id="KW-0732">Signal</keyword>
<dbReference type="InterPro" id="IPR012341">
    <property type="entry name" value="6hp_glycosidase-like_sf"/>
</dbReference>
<dbReference type="Proteomes" id="UP000198287">
    <property type="component" value="Unassembled WGS sequence"/>
</dbReference>
<dbReference type="InterPro" id="IPR008928">
    <property type="entry name" value="6-hairpin_glycosidase_sf"/>
</dbReference>